<protein>
    <recommendedName>
        <fullName evidence="1">Deoxyribonuclease NucA/NucB domain-containing protein</fullName>
    </recommendedName>
</protein>
<dbReference type="Pfam" id="PF14040">
    <property type="entry name" value="DNase_NucA_NucB"/>
    <property type="match status" value="1"/>
</dbReference>
<comment type="caution">
    <text evidence="2">The sequence shown here is derived from an EMBL/GenBank/DDBJ whole genome shotgun (WGS) entry which is preliminary data.</text>
</comment>
<keyword evidence="3" id="KW-1185">Reference proteome</keyword>
<evidence type="ECO:0000313" key="2">
    <source>
        <dbReference type="EMBL" id="GII10400.1"/>
    </source>
</evidence>
<evidence type="ECO:0000259" key="1">
    <source>
        <dbReference type="Pfam" id="PF14040"/>
    </source>
</evidence>
<feature type="domain" description="Deoxyribonuclease NucA/NucB" evidence="1">
    <location>
        <begin position="336"/>
        <end position="400"/>
    </location>
</feature>
<reference evidence="2 3" key="1">
    <citation type="submission" date="2021-01" db="EMBL/GenBank/DDBJ databases">
        <title>Whole genome shotgun sequence of Planomonospora parontospora subsp. parontospora NBRC 13880.</title>
        <authorList>
            <person name="Komaki H."/>
            <person name="Tamura T."/>
        </authorList>
    </citation>
    <scope>NUCLEOTIDE SEQUENCE [LARGE SCALE GENOMIC DNA]</scope>
    <source>
        <strain evidence="2 3">NBRC 13880</strain>
    </source>
</reference>
<proteinExistence type="predicted"/>
<evidence type="ECO:0000313" key="3">
    <source>
        <dbReference type="Proteomes" id="UP000633041"/>
    </source>
</evidence>
<sequence length="448" mass="49077">MKRTAATTAMAAKKFPYEHVTHDECLTNVAKMNNPHAADSYHQRGWYSKNSFSLCWAGWIGEREDDGDAQPQWGDPLSSDARWWARMTIIVNTFVGKAAKNGVPNTAARNPVGAVTNSRQIRVSIRVDGGDEMDDDWLERRFKIDLRANGCTSSPSHEGSVSQWRNGVPREMVLNANGPILMDPDKVSICSILPTIWYLDNPDATDRGRILTPKKKADSTERVTMAFICDSAAWITAYSGGCIVSNVRPVFVLNANEKKKNKYVVRETAAHIIKALYAPGTTNPNPGTAKRIPGKFDSANSGCGSSPGKPSGCLHRTRINSTISNNRAVAIPMCRTLWSGYRSPQSCDEFPFASTHEGAASTSNQYSVELIDVKDNCSSGSRLGVWYMRNRIREGSPFAVDVIPFGQTRPISGAPGVIVTDPLPDEADYFDRCTIDGVGEFIGPIPPQ</sequence>
<name>A0ABQ4HE24_9ACTN</name>
<organism evidence="2 3">
    <name type="scientific">Planomonospora parontospora subsp. parontospora</name>
    <dbReference type="NCBI Taxonomy" id="97194"/>
    <lineage>
        <taxon>Bacteria</taxon>
        <taxon>Bacillati</taxon>
        <taxon>Actinomycetota</taxon>
        <taxon>Actinomycetes</taxon>
        <taxon>Streptosporangiales</taxon>
        <taxon>Streptosporangiaceae</taxon>
        <taxon>Planomonospora</taxon>
    </lineage>
</organism>
<dbReference type="EMBL" id="BOOL01000033">
    <property type="protein sequence ID" value="GII10400.1"/>
    <property type="molecule type" value="Genomic_DNA"/>
</dbReference>
<dbReference type="InterPro" id="IPR029476">
    <property type="entry name" value="DNase_NucA_NucB"/>
</dbReference>
<dbReference type="Proteomes" id="UP000633041">
    <property type="component" value="Unassembled WGS sequence"/>
</dbReference>
<accession>A0ABQ4HE24</accession>
<gene>
    <name evidence="2" type="ORF">Ppa06_41980</name>
</gene>